<accession>A0A6P1WB84</accession>
<dbReference type="Proteomes" id="UP000464577">
    <property type="component" value="Chromosome"/>
</dbReference>
<dbReference type="Gene3D" id="1.20.144.10">
    <property type="entry name" value="Phosphatidic acid phosphatase type 2/haloperoxidase"/>
    <property type="match status" value="1"/>
</dbReference>
<proteinExistence type="predicted"/>
<protein>
    <submittedName>
        <fullName evidence="1">Uncharacterized protein</fullName>
    </submittedName>
</protein>
<dbReference type="RefSeq" id="WP_162391420.1">
    <property type="nucleotide sequence ID" value="NZ_CP045997.1"/>
</dbReference>
<name>A0A6P1WB84_9BACT</name>
<dbReference type="AlphaFoldDB" id="A0A6P1WB84"/>
<dbReference type="EMBL" id="CP045997">
    <property type="protein sequence ID" value="QHW01027.1"/>
    <property type="molecule type" value="Genomic_DNA"/>
</dbReference>
<evidence type="ECO:0000313" key="2">
    <source>
        <dbReference type="Proteomes" id="UP000464577"/>
    </source>
</evidence>
<reference evidence="1 2" key="1">
    <citation type="submission" date="2019-11" db="EMBL/GenBank/DDBJ databases">
        <title>Spirosoma endbachense sp. nov., isolated from a natural salt meadow.</title>
        <authorList>
            <person name="Rojas J."/>
            <person name="Ambika Manirajan B."/>
            <person name="Ratering S."/>
            <person name="Suarez C."/>
            <person name="Geissler-Plaum R."/>
            <person name="Schnell S."/>
        </authorList>
    </citation>
    <scope>NUCLEOTIDE SEQUENCE [LARGE SCALE GENOMIC DNA]</scope>
    <source>
        <strain evidence="1 2">I-24</strain>
    </source>
</reference>
<organism evidence="1 2">
    <name type="scientific">Spirosoma endbachense</name>
    <dbReference type="NCBI Taxonomy" id="2666025"/>
    <lineage>
        <taxon>Bacteria</taxon>
        <taxon>Pseudomonadati</taxon>
        <taxon>Bacteroidota</taxon>
        <taxon>Cytophagia</taxon>
        <taxon>Cytophagales</taxon>
        <taxon>Cytophagaceae</taxon>
        <taxon>Spirosoma</taxon>
    </lineage>
</organism>
<dbReference type="KEGG" id="senf:GJR95_41020"/>
<keyword evidence="2" id="KW-1185">Reference proteome</keyword>
<evidence type="ECO:0000313" key="1">
    <source>
        <dbReference type="EMBL" id="QHW01027.1"/>
    </source>
</evidence>
<sequence length="96" mass="11242">MALQRTLTPEQIKRVEFLGDIGFWPPVDLLSSHPDYRQNLKDLFFEGREILGAGCRAENYPKTAHLLKGVMQDMRVMEFTIKYHFIRTRPYISNPS</sequence>
<gene>
    <name evidence="1" type="ORF">GJR95_41020</name>
</gene>